<organism evidence="2 3">
    <name type="scientific">Microbotryum saponariae</name>
    <dbReference type="NCBI Taxonomy" id="289078"/>
    <lineage>
        <taxon>Eukaryota</taxon>
        <taxon>Fungi</taxon>
        <taxon>Dikarya</taxon>
        <taxon>Basidiomycota</taxon>
        <taxon>Pucciniomycotina</taxon>
        <taxon>Microbotryomycetes</taxon>
        <taxon>Microbotryales</taxon>
        <taxon>Microbotryaceae</taxon>
        <taxon>Microbotryum</taxon>
    </lineage>
</organism>
<name>A0A2X0MHQ5_9BASI</name>
<feature type="region of interest" description="Disordered" evidence="1">
    <location>
        <begin position="1"/>
        <end position="24"/>
    </location>
</feature>
<evidence type="ECO:0000313" key="3">
    <source>
        <dbReference type="Proteomes" id="UP000249723"/>
    </source>
</evidence>
<protein>
    <submittedName>
        <fullName evidence="2">BZ3500_MvSof-1268-A1-R1_Chr2-1g04118 protein</fullName>
    </submittedName>
</protein>
<keyword evidence="3" id="KW-1185">Reference proteome</keyword>
<dbReference type="AlphaFoldDB" id="A0A2X0MHQ5"/>
<gene>
    <name evidence="2" type="ORF">BZ3500_MVSOF-1268-A1-R1_CHR2-1G04118</name>
</gene>
<dbReference type="SUPFAM" id="SSF81383">
    <property type="entry name" value="F-box domain"/>
    <property type="match status" value="1"/>
</dbReference>
<reference evidence="3" key="1">
    <citation type="submission" date="2016-10" db="EMBL/GenBank/DDBJ databases">
        <authorList>
            <person name="Jeantristanb JTB J.-T."/>
            <person name="Ricardo R."/>
        </authorList>
    </citation>
    <scope>NUCLEOTIDE SEQUENCE [LARGE SCALE GENOMIC DNA]</scope>
</reference>
<dbReference type="InterPro" id="IPR036047">
    <property type="entry name" value="F-box-like_dom_sf"/>
</dbReference>
<dbReference type="EMBL" id="FMWP01000012">
    <property type="protein sequence ID" value="SCZ87993.1"/>
    <property type="molecule type" value="Genomic_DNA"/>
</dbReference>
<proteinExistence type="predicted"/>
<dbReference type="Proteomes" id="UP000249723">
    <property type="component" value="Unassembled WGS sequence"/>
</dbReference>
<evidence type="ECO:0000256" key="1">
    <source>
        <dbReference type="SAM" id="MobiDB-lite"/>
    </source>
</evidence>
<sequence length="404" mass="45150">MVAPAGAIPPPPPHQSPSTAQSLPPEVVDSIASHLVKASDMTSAACACRAWRGPFQRRVFQNVRFDSNQAAYAFLHCGSAQRHLVKELHLYAEGMGRDMVASAHHKIIGRMQGIGTLYASGLDLVLDDRMPDAFKDLLELVLFCEVKVRNGNGRAPFIFPRLERLSLMQLESFTFVPFRRGDRSSLARYMQTPVHRHLELGAYSDLNETRRAFFRQLSEIGRAHPSAHETETRQAFLQQLFAGNGARLVSISYANKCADTRMLEDMVSWLRSCTSLCIFRISLAEYESYQWALRGAALRGLAESLAPLPELQELDLTITHVECFRNPTADVEHLLSQDLFPKLNTLKLTIGLRYPRFVYDAHGEATDYVKEPPSAPVRFLPGAEGVSLADLCERKKIALNITAI</sequence>
<accession>A0A2X0MHQ5</accession>
<evidence type="ECO:0000313" key="2">
    <source>
        <dbReference type="EMBL" id="SCZ87993.1"/>
    </source>
</evidence>